<keyword evidence="7" id="KW-1185">Reference proteome</keyword>
<dbReference type="GO" id="GO:0016763">
    <property type="term" value="F:pentosyltransferase activity"/>
    <property type="evidence" value="ECO:0007669"/>
    <property type="project" value="UniProtKB-ARBA"/>
</dbReference>
<dbReference type="EMBL" id="SDRB02010843">
    <property type="protein sequence ID" value="THG03932.1"/>
    <property type="molecule type" value="Genomic_DNA"/>
</dbReference>
<comment type="subcellular location">
    <subcellularLocation>
        <location evidence="1">Golgi apparatus membrane</location>
        <topology evidence="1">Single-pass type II membrane protein</topology>
    </subcellularLocation>
</comment>
<evidence type="ECO:0000256" key="2">
    <source>
        <dbReference type="ARBA" id="ARBA00022676"/>
    </source>
</evidence>
<comment type="caution">
    <text evidence="6">The sequence shown here is derived from an EMBL/GenBank/DDBJ whole genome shotgun (WGS) entry which is preliminary data.</text>
</comment>
<evidence type="ECO:0000259" key="5">
    <source>
        <dbReference type="Pfam" id="PF04577"/>
    </source>
</evidence>
<protein>
    <recommendedName>
        <fullName evidence="5">Glycosyltransferase 61 catalytic domain-containing protein</fullName>
    </recommendedName>
</protein>
<dbReference type="InterPro" id="IPR049625">
    <property type="entry name" value="Glyco_transf_61_cat"/>
</dbReference>
<sequence>MEEPRRLVFCATPLICLLLLPLLYTVFFRSNAVPFDQWKQQLSPWSGYGNTREVGEAVEDQQELNSVLRRLVRGDDRIQLDATGLACHSDLHTDVCVSNRPVRIDLRTMTVYAPHSFSESMPKANRIVRPYARKEDKTAMDLVSPVQILQGNITLPACHHTHYVPAIIFSSGGFIGNLFHEFNEIIIPLFITSHHFRSRLSFIITDFRPWFVRRYSQILAHLSHYETINPAVNGTVHCFPGAVVGLHYHDNLALNTTAIPGGYSMSDFRQQFLREAYNLKRQNLTETERPVLILISRSKTRMFLNEDDMVRMMEELGFRVVITLPHRMSNFSKFAKELNSCSVLVGAHGAGLTNALFLPPGAVLLQVVPLGLDWASTHYFGRPASEMGLQYVEYKIEPEESSLLELYGREHPVITNPASLFLKGYKVARAVYIDRQNLNINLTRFRETLVQALRLLGHSATMA</sequence>
<dbReference type="AlphaFoldDB" id="A0A4S4DLU4"/>
<evidence type="ECO:0000256" key="1">
    <source>
        <dbReference type="ARBA" id="ARBA00004323"/>
    </source>
</evidence>
<keyword evidence="4" id="KW-0325">Glycoprotein</keyword>
<dbReference type="GO" id="GO:0000139">
    <property type="term" value="C:Golgi membrane"/>
    <property type="evidence" value="ECO:0007669"/>
    <property type="project" value="UniProtKB-SubCell"/>
</dbReference>
<dbReference type="InterPro" id="IPR007657">
    <property type="entry name" value="Glycosyltransferase_61"/>
</dbReference>
<evidence type="ECO:0000313" key="7">
    <source>
        <dbReference type="Proteomes" id="UP000306102"/>
    </source>
</evidence>
<keyword evidence="3" id="KW-0808">Transferase</keyword>
<dbReference type="PANTHER" id="PTHR20961:SF108">
    <property type="entry name" value="GLYCOSYLTRANSFERASE"/>
    <property type="match status" value="1"/>
</dbReference>
<dbReference type="STRING" id="542762.A0A4S4DLU4"/>
<evidence type="ECO:0000256" key="4">
    <source>
        <dbReference type="ARBA" id="ARBA00023180"/>
    </source>
</evidence>
<dbReference type="Pfam" id="PF04577">
    <property type="entry name" value="Glyco_transf_61"/>
    <property type="match status" value="1"/>
</dbReference>
<proteinExistence type="predicted"/>
<feature type="domain" description="Glycosyltransferase 61 catalytic" evidence="5">
    <location>
        <begin position="206"/>
        <end position="364"/>
    </location>
</feature>
<dbReference type="Proteomes" id="UP000306102">
    <property type="component" value="Unassembled WGS sequence"/>
</dbReference>
<accession>A0A4S4DLU4</accession>
<dbReference type="PANTHER" id="PTHR20961">
    <property type="entry name" value="GLYCOSYLTRANSFERASE"/>
    <property type="match status" value="1"/>
</dbReference>
<name>A0A4S4DLU4_CAMSN</name>
<organism evidence="6 7">
    <name type="scientific">Camellia sinensis var. sinensis</name>
    <name type="common">China tea</name>
    <dbReference type="NCBI Taxonomy" id="542762"/>
    <lineage>
        <taxon>Eukaryota</taxon>
        <taxon>Viridiplantae</taxon>
        <taxon>Streptophyta</taxon>
        <taxon>Embryophyta</taxon>
        <taxon>Tracheophyta</taxon>
        <taxon>Spermatophyta</taxon>
        <taxon>Magnoliopsida</taxon>
        <taxon>eudicotyledons</taxon>
        <taxon>Gunneridae</taxon>
        <taxon>Pentapetalae</taxon>
        <taxon>asterids</taxon>
        <taxon>Ericales</taxon>
        <taxon>Theaceae</taxon>
        <taxon>Camellia</taxon>
    </lineage>
</organism>
<reference evidence="6 7" key="1">
    <citation type="journal article" date="2018" name="Proc. Natl. Acad. Sci. U.S.A.">
        <title>Draft genome sequence of Camellia sinensis var. sinensis provides insights into the evolution of the tea genome and tea quality.</title>
        <authorList>
            <person name="Wei C."/>
            <person name="Yang H."/>
            <person name="Wang S."/>
            <person name="Zhao J."/>
            <person name="Liu C."/>
            <person name="Gao L."/>
            <person name="Xia E."/>
            <person name="Lu Y."/>
            <person name="Tai Y."/>
            <person name="She G."/>
            <person name="Sun J."/>
            <person name="Cao H."/>
            <person name="Tong W."/>
            <person name="Gao Q."/>
            <person name="Li Y."/>
            <person name="Deng W."/>
            <person name="Jiang X."/>
            <person name="Wang W."/>
            <person name="Chen Q."/>
            <person name="Zhang S."/>
            <person name="Li H."/>
            <person name="Wu J."/>
            <person name="Wang P."/>
            <person name="Li P."/>
            <person name="Shi C."/>
            <person name="Zheng F."/>
            <person name="Jian J."/>
            <person name="Huang B."/>
            <person name="Shan D."/>
            <person name="Shi M."/>
            <person name="Fang C."/>
            <person name="Yue Y."/>
            <person name="Li F."/>
            <person name="Li D."/>
            <person name="Wei S."/>
            <person name="Han B."/>
            <person name="Jiang C."/>
            <person name="Yin Y."/>
            <person name="Xia T."/>
            <person name="Zhang Z."/>
            <person name="Bennetzen J.L."/>
            <person name="Zhao S."/>
            <person name="Wan X."/>
        </authorList>
    </citation>
    <scope>NUCLEOTIDE SEQUENCE [LARGE SCALE GENOMIC DNA]</scope>
    <source>
        <strain evidence="7">cv. Shuchazao</strain>
        <tissue evidence="6">Leaf</tissue>
    </source>
</reference>
<evidence type="ECO:0000313" key="6">
    <source>
        <dbReference type="EMBL" id="THG03932.1"/>
    </source>
</evidence>
<evidence type="ECO:0000256" key="3">
    <source>
        <dbReference type="ARBA" id="ARBA00022679"/>
    </source>
</evidence>
<gene>
    <name evidence="6" type="ORF">TEA_008807</name>
</gene>
<keyword evidence="2" id="KW-0328">Glycosyltransferase</keyword>